<feature type="region of interest" description="Disordered" evidence="1">
    <location>
        <begin position="221"/>
        <end position="308"/>
    </location>
</feature>
<organism evidence="2 3">
    <name type="scientific">Actinomyces massiliensis F0489</name>
    <dbReference type="NCBI Taxonomy" id="1125718"/>
    <lineage>
        <taxon>Bacteria</taxon>
        <taxon>Bacillati</taxon>
        <taxon>Actinomycetota</taxon>
        <taxon>Actinomycetes</taxon>
        <taxon>Actinomycetales</taxon>
        <taxon>Actinomycetaceae</taxon>
        <taxon>Actinomyces</taxon>
    </lineage>
</organism>
<name>J1HGG1_9ACTO</name>
<dbReference type="eggNOG" id="ENOG50334FC">
    <property type="taxonomic scope" value="Bacteria"/>
</dbReference>
<evidence type="ECO:0000313" key="2">
    <source>
        <dbReference type="EMBL" id="EJF44900.1"/>
    </source>
</evidence>
<evidence type="ECO:0000313" key="3">
    <source>
        <dbReference type="Proteomes" id="UP000002941"/>
    </source>
</evidence>
<feature type="non-terminal residue" evidence="2">
    <location>
        <position position="308"/>
    </location>
</feature>
<feature type="compositionally biased region" description="Basic and acidic residues" evidence="1">
    <location>
        <begin position="296"/>
        <end position="308"/>
    </location>
</feature>
<keyword evidence="3" id="KW-1185">Reference proteome</keyword>
<evidence type="ECO:0000256" key="1">
    <source>
        <dbReference type="SAM" id="MobiDB-lite"/>
    </source>
</evidence>
<dbReference type="EMBL" id="AKFT01000103">
    <property type="protein sequence ID" value="EJF44900.1"/>
    <property type="molecule type" value="Genomic_DNA"/>
</dbReference>
<comment type="caution">
    <text evidence="2">The sequence shown here is derived from an EMBL/GenBank/DDBJ whole genome shotgun (WGS) entry which is preliminary data.</text>
</comment>
<dbReference type="AlphaFoldDB" id="J1HGG1"/>
<gene>
    <name evidence="2" type="ORF">HMPREF1318_3002</name>
</gene>
<accession>J1HGG1</accession>
<proteinExistence type="predicted"/>
<reference evidence="2 3" key="1">
    <citation type="submission" date="2012-05" db="EMBL/GenBank/DDBJ databases">
        <authorList>
            <person name="Harkins D.M."/>
            <person name="Madupu R."/>
            <person name="Durkin A.S."/>
            <person name="Torralba M."/>
            <person name="Methe B."/>
            <person name="Sutton G.G."/>
            <person name="Nelson K.E."/>
        </authorList>
    </citation>
    <scope>NUCLEOTIDE SEQUENCE [LARGE SCALE GENOMIC DNA]</scope>
    <source>
        <strain evidence="2 3">F0489</strain>
    </source>
</reference>
<feature type="compositionally biased region" description="Basic and acidic residues" evidence="1">
    <location>
        <begin position="245"/>
        <end position="261"/>
    </location>
</feature>
<sequence>MTSGRRHLFVSRREDRDDPERHVMALFELSGTRLEAAVLGEPAEAPQRQTVLGAVRSQLVDVLRRPVFPVAWEREGETDVLTALDASSQVMCIELLDSLDADALVAAMARTAVAAQSGWSELASRYPGGSAAFRDDWDEFREAVPINAGQGPRLTLIALGVHEEVRAALAMLLCSGIEVQEAQVRAAPDGRLLVGLEPVRHDVLGGSSAVLVARASRAALGGADEGREGRNSQDGGDGQDGQEDPDSRGGRNGRDGEEENKPAPTIPVPNVRRGNRASRAVKKEHAAVPPGGRVEATGHVEAARVRAA</sequence>
<protein>
    <submittedName>
        <fullName evidence="2">Uncharacterized protein</fullName>
    </submittedName>
</protein>
<dbReference type="Proteomes" id="UP000002941">
    <property type="component" value="Unassembled WGS sequence"/>
</dbReference>